<keyword evidence="1" id="KW-0472">Membrane</keyword>
<evidence type="ECO:0008006" key="4">
    <source>
        <dbReference type="Google" id="ProtNLM"/>
    </source>
</evidence>
<evidence type="ECO:0000256" key="1">
    <source>
        <dbReference type="SAM" id="Phobius"/>
    </source>
</evidence>
<reference evidence="3" key="1">
    <citation type="submission" date="2017-09" db="EMBL/GenBank/DDBJ databases">
        <title>Depth-based differentiation of microbial function through sediment-hosted aquifers and enrichment of novel symbionts in the deep terrestrial subsurface.</title>
        <authorList>
            <person name="Probst A.J."/>
            <person name="Ladd B."/>
            <person name="Jarett J.K."/>
            <person name="Geller-Mcgrath D.E."/>
            <person name="Sieber C.M.K."/>
            <person name="Emerson J.B."/>
            <person name="Anantharaman K."/>
            <person name="Thomas B.C."/>
            <person name="Malmstrom R."/>
            <person name="Stieglmeier M."/>
            <person name="Klingl A."/>
            <person name="Woyke T."/>
            <person name="Ryan C.M."/>
            <person name="Banfield J.F."/>
        </authorList>
    </citation>
    <scope>NUCLEOTIDE SEQUENCE [LARGE SCALE GENOMIC DNA]</scope>
</reference>
<feature type="transmembrane region" description="Helical" evidence="1">
    <location>
        <begin position="12"/>
        <end position="32"/>
    </location>
</feature>
<dbReference type="EMBL" id="PFHR01000085">
    <property type="protein sequence ID" value="PIW97072.1"/>
    <property type="molecule type" value="Genomic_DNA"/>
</dbReference>
<organism evidence="2 3">
    <name type="scientific">Candidatus Kaiserbacteria bacterium CG_4_8_14_3_um_filter_38_9</name>
    <dbReference type="NCBI Taxonomy" id="1974599"/>
    <lineage>
        <taxon>Bacteria</taxon>
        <taxon>Candidatus Kaiseribacteriota</taxon>
    </lineage>
</organism>
<evidence type="ECO:0000313" key="2">
    <source>
        <dbReference type="EMBL" id="PIW97072.1"/>
    </source>
</evidence>
<protein>
    <recommendedName>
        <fullName evidence="4">Type 4 fimbrial biogenesis protein PilX N-terminal domain-containing protein</fullName>
    </recommendedName>
</protein>
<sequence length="200" mass="21322">MTPINLNRQRGFALLMSLLIIGVVISVTMAIVELSLKQLELSVSSRDSEIAFAAANAGMECAKLIRRSASTTIESGANTTFDCFETISSVGNTGSTIHIQSGGSNGSVYRYQPEIDWSSSDRCSQIDMVTMVVNSDASGPLVIGGTDNNSLKKIFSGYPNDTKSCDPGGRCTLVSVRGYSAKCADKSNPGTLMREILLEF</sequence>
<dbReference type="Proteomes" id="UP000230837">
    <property type="component" value="Unassembled WGS sequence"/>
</dbReference>
<accession>A0A2M7IP02</accession>
<keyword evidence="1" id="KW-1133">Transmembrane helix</keyword>
<keyword evidence="1" id="KW-0812">Transmembrane</keyword>
<proteinExistence type="predicted"/>
<dbReference type="AlphaFoldDB" id="A0A2M7IP02"/>
<evidence type="ECO:0000313" key="3">
    <source>
        <dbReference type="Proteomes" id="UP000230837"/>
    </source>
</evidence>
<comment type="caution">
    <text evidence="2">The sequence shown here is derived from an EMBL/GenBank/DDBJ whole genome shotgun (WGS) entry which is preliminary data.</text>
</comment>
<name>A0A2M7IP02_9BACT</name>
<gene>
    <name evidence="2" type="ORF">COZ82_01565</name>
</gene>